<dbReference type="AlphaFoldDB" id="A0A2N3Y2P1"/>
<sequence length="98" mass="11216">MNGKVDFTGVQSTMLVTLYLRALESRSEDSILLDHTAVEAVRRIDYDWRKLRQPGLASNRFGVALRAKQLDDWAADFLRRNRVALDLPATVSRTRGWP</sequence>
<gene>
    <name evidence="1" type="ORF">A8926_5041</name>
</gene>
<dbReference type="RefSeq" id="WP_010693155.1">
    <property type="nucleotide sequence ID" value="NZ_CP061007.1"/>
</dbReference>
<dbReference type="InterPro" id="IPR029063">
    <property type="entry name" value="SAM-dependent_MTases_sf"/>
</dbReference>
<dbReference type="Gene3D" id="3.40.50.150">
    <property type="entry name" value="Vaccinia Virus protein VP39"/>
    <property type="match status" value="1"/>
</dbReference>
<comment type="caution">
    <text evidence="1">The sequence shown here is derived from an EMBL/GenBank/DDBJ whole genome shotgun (WGS) entry which is preliminary data.</text>
</comment>
<accession>A0A2N3Y2P1</accession>
<keyword evidence="2" id="KW-1185">Reference proteome</keyword>
<name>A0A2N3Y2P1_SACSN</name>
<reference evidence="1" key="1">
    <citation type="submission" date="2017-12" db="EMBL/GenBank/DDBJ databases">
        <title>Sequencing the genomes of 1000 Actinobacteria strains.</title>
        <authorList>
            <person name="Klenk H.-P."/>
        </authorList>
    </citation>
    <scope>NUCLEOTIDE SEQUENCE [LARGE SCALE GENOMIC DNA]</scope>
    <source>
        <strain evidence="1">DSM 44228</strain>
    </source>
</reference>
<evidence type="ECO:0000313" key="2">
    <source>
        <dbReference type="Proteomes" id="UP000233786"/>
    </source>
</evidence>
<dbReference type="Proteomes" id="UP000233786">
    <property type="component" value="Unassembled WGS sequence"/>
</dbReference>
<organism evidence="1 2">
    <name type="scientific">Saccharopolyspora spinosa</name>
    <dbReference type="NCBI Taxonomy" id="60894"/>
    <lineage>
        <taxon>Bacteria</taxon>
        <taxon>Bacillati</taxon>
        <taxon>Actinomycetota</taxon>
        <taxon>Actinomycetes</taxon>
        <taxon>Pseudonocardiales</taxon>
        <taxon>Pseudonocardiaceae</taxon>
        <taxon>Saccharopolyspora</taxon>
    </lineage>
</organism>
<dbReference type="SUPFAM" id="SSF53335">
    <property type="entry name" value="S-adenosyl-L-methionine-dependent methyltransferases"/>
    <property type="match status" value="1"/>
</dbReference>
<dbReference type="EMBL" id="PJNB01000001">
    <property type="protein sequence ID" value="PKW17111.1"/>
    <property type="molecule type" value="Genomic_DNA"/>
</dbReference>
<evidence type="ECO:0000313" key="1">
    <source>
        <dbReference type="EMBL" id="PKW17111.1"/>
    </source>
</evidence>
<proteinExistence type="predicted"/>
<protein>
    <submittedName>
        <fullName evidence="1">Uncharacterized protein</fullName>
    </submittedName>
</protein>